<reference evidence="10" key="1">
    <citation type="submission" date="2022-03" db="EMBL/GenBank/DDBJ databases">
        <authorList>
            <person name="Alioto T."/>
            <person name="Alioto T."/>
            <person name="Gomez Garrido J."/>
        </authorList>
    </citation>
    <scope>NUCLEOTIDE SEQUENCE</scope>
</reference>
<name>A0AAD1W4J8_PELCU</name>
<accession>A0AAD1W4J8</accession>
<evidence type="ECO:0000313" key="10">
    <source>
        <dbReference type="EMBL" id="CAH2293400.1"/>
    </source>
</evidence>
<evidence type="ECO:0000256" key="5">
    <source>
        <dbReference type="ARBA" id="ARBA00023030"/>
    </source>
</evidence>
<keyword evidence="6" id="KW-1015">Disulfide bond</keyword>
<comment type="similarity">
    <text evidence="2 8">Belongs to the TGF-beta family.</text>
</comment>
<dbReference type="InterPro" id="IPR015615">
    <property type="entry name" value="TGF-beta-rel"/>
</dbReference>
<dbReference type="PANTHER" id="PTHR11848:SF294">
    <property type="entry name" value="PROTEIN DVR-1"/>
    <property type="match status" value="1"/>
</dbReference>
<dbReference type="InterPro" id="IPR001839">
    <property type="entry name" value="TGF-b_C"/>
</dbReference>
<evidence type="ECO:0000256" key="1">
    <source>
        <dbReference type="ARBA" id="ARBA00004613"/>
    </source>
</evidence>
<gene>
    <name evidence="10" type="ORF">PECUL_23A033965</name>
</gene>
<sequence length="238" mass="27753">MSRLEIKFNQNKRHRRVFDLRLYQILNASFHSVDQEETRRKLLVVQTVRLPQQPLHINLTEVCKNWRTTYENLGLDLEIVPKKESSLMPISMEQCKGFRTYASITLLTVTLNTWQCLNPQRKIKFNKMPSTFVKNCKKLSIYVDFKDLGLQNWVVAPKGYSFNYCDGNCLPQFTKVQHEVNYSTGQAMTISRRSEDVSGPCCIPVKMSPVSMLFYDNEDNIVLKQYENMSVDECDCVI</sequence>
<dbReference type="SMART" id="SM00204">
    <property type="entry name" value="TGFB"/>
    <property type="match status" value="1"/>
</dbReference>
<dbReference type="GO" id="GO:0005615">
    <property type="term" value="C:extracellular space"/>
    <property type="evidence" value="ECO:0007669"/>
    <property type="project" value="TreeGrafter"/>
</dbReference>
<keyword evidence="7" id="KW-0325">Glycoprotein</keyword>
<dbReference type="Pfam" id="PF00019">
    <property type="entry name" value="TGF_beta"/>
    <property type="match status" value="1"/>
</dbReference>
<dbReference type="Gene3D" id="2.10.90.10">
    <property type="entry name" value="Cystine-knot cytokines"/>
    <property type="match status" value="1"/>
</dbReference>
<dbReference type="EMBL" id="OW240916">
    <property type="protein sequence ID" value="CAH2293400.1"/>
    <property type="molecule type" value="Genomic_DNA"/>
</dbReference>
<dbReference type="PROSITE" id="PS00250">
    <property type="entry name" value="TGF_BETA_1"/>
    <property type="match status" value="1"/>
</dbReference>
<keyword evidence="3" id="KW-0964">Secreted</keyword>
<dbReference type="PANTHER" id="PTHR11848">
    <property type="entry name" value="TGF-BETA FAMILY"/>
    <property type="match status" value="1"/>
</dbReference>
<dbReference type="PROSITE" id="PS51362">
    <property type="entry name" value="TGF_BETA_2"/>
    <property type="match status" value="1"/>
</dbReference>
<protein>
    <submittedName>
        <fullName evidence="10">Derriere, partial</fullName>
    </submittedName>
</protein>
<feature type="domain" description="TGF-beta family profile" evidence="9">
    <location>
        <begin position="121"/>
        <end position="237"/>
    </location>
</feature>
<dbReference type="InterPro" id="IPR017948">
    <property type="entry name" value="TGFb_CS"/>
</dbReference>
<evidence type="ECO:0000256" key="4">
    <source>
        <dbReference type="ARBA" id="ARBA00022729"/>
    </source>
</evidence>
<evidence type="ECO:0000256" key="8">
    <source>
        <dbReference type="RuleBase" id="RU000354"/>
    </source>
</evidence>
<dbReference type="InterPro" id="IPR029034">
    <property type="entry name" value="Cystine-knot_cytokine"/>
</dbReference>
<evidence type="ECO:0000256" key="7">
    <source>
        <dbReference type="ARBA" id="ARBA00023180"/>
    </source>
</evidence>
<comment type="subcellular location">
    <subcellularLocation>
        <location evidence="1">Secreted</location>
    </subcellularLocation>
</comment>
<dbReference type="SUPFAM" id="SSF57501">
    <property type="entry name" value="Cystine-knot cytokines"/>
    <property type="match status" value="1"/>
</dbReference>
<proteinExistence type="inferred from homology"/>
<dbReference type="GO" id="GO:0005125">
    <property type="term" value="F:cytokine activity"/>
    <property type="evidence" value="ECO:0007669"/>
    <property type="project" value="TreeGrafter"/>
</dbReference>
<keyword evidence="11" id="KW-1185">Reference proteome</keyword>
<evidence type="ECO:0000259" key="9">
    <source>
        <dbReference type="PROSITE" id="PS51362"/>
    </source>
</evidence>
<dbReference type="Proteomes" id="UP001295444">
    <property type="component" value="Chromosome 05"/>
</dbReference>
<keyword evidence="4" id="KW-0732">Signal</keyword>
<dbReference type="FunFam" id="2.10.90.10:FF:000001">
    <property type="entry name" value="Bone morphogenetic protein 4"/>
    <property type="match status" value="1"/>
</dbReference>
<evidence type="ECO:0000313" key="11">
    <source>
        <dbReference type="Proteomes" id="UP001295444"/>
    </source>
</evidence>
<evidence type="ECO:0000256" key="6">
    <source>
        <dbReference type="ARBA" id="ARBA00023157"/>
    </source>
</evidence>
<evidence type="ECO:0000256" key="3">
    <source>
        <dbReference type="ARBA" id="ARBA00022525"/>
    </source>
</evidence>
<organism evidence="10 11">
    <name type="scientific">Pelobates cultripes</name>
    <name type="common">Western spadefoot toad</name>
    <dbReference type="NCBI Taxonomy" id="61616"/>
    <lineage>
        <taxon>Eukaryota</taxon>
        <taxon>Metazoa</taxon>
        <taxon>Chordata</taxon>
        <taxon>Craniata</taxon>
        <taxon>Vertebrata</taxon>
        <taxon>Euteleostomi</taxon>
        <taxon>Amphibia</taxon>
        <taxon>Batrachia</taxon>
        <taxon>Anura</taxon>
        <taxon>Pelobatoidea</taxon>
        <taxon>Pelobatidae</taxon>
        <taxon>Pelobates</taxon>
    </lineage>
</organism>
<keyword evidence="5 8" id="KW-0339">Growth factor</keyword>
<evidence type="ECO:0000256" key="2">
    <source>
        <dbReference type="ARBA" id="ARBA00006656"/>
    </source>
</evidence>
<dbReference type="GO" id="GO:0008083">
    <property type="term" value="F:growth factor activity"/>
    <property type="evidence" value="ECO:0007669"/>
    <property type="project" value="UniProtKB-KW"/>
</dbReference>
<dbReference type="AlphaFoldDB" id="A0AAD1W4J8"/>